<proteinExistence type="predicted"/>
<organism evidence="1 2">
    <name type="scientific">Nesidiocoris tenuis</name>
    <dbReference type="NCBI Taxonomy" id="355587"/>
    <lineage>
        <taxon>Eukaryota</taxon>
        <taxon>Metazoa</taxon>
        <taxon>Ecdysozoa</taxon>
        <taxon>Arthropoda</taxon>
        <taxon>Hexapoda</taxon>
        <taxon>Insecta</taxon>
        <taxon>Pterygota</taxon>
        <taxon>Neoptera</taxon>
        <taxon>Paraneoptera</taxon>
        <taxon>Hemiptera</taxon>
        <taxon>Heteroptera</taxon>
        <taxon>Panheteroptera</taxon>
        <taxon>Cimicomorpha</taxon>
        <taxon>Miridae</taxon>
        <taxon>Dicyphina</taxon>
        <taxon>Nesidiocoris</taxon>
    </lineage>
</organism>
<protein>
    <submittedName>
        <fullName evidence="1">Uncharacterized protein</fullName>
    </submittedName>
</protein>
<feature type="non-terminal residue" evidence="1">
    <location>
        <position position="1"/>
    </location>
</feature>
<reference evidence="1 2" key="1">
    <citation type="submission" date="2020-02" db="EMBL/GenBank/DDBJ databases">
        <authorList>
            <person name="Ferguson B K."/>
        </authorList>
    </citation>
    <scope>NUCLEOTIDE SEQUENCE [LARGE SCALE GENOMIC DNA]</scope>
</reference>
<dbReference type="AlphaFoldDB" id="A0A6H5GF01"/>
<gene>
    <name evidence="1" type="ORF">NTEN_LOCUS7891</name>
</gene>
<evidence type="ECO:0000313" key="1">
    <source>
        <dbReference type="EMBL" id="CAB0002104.1"/>
    </source>
</evidence>
<evidence type="ECO:0000313" key="2">
    <source>
        <dbReference type="Proteomes" id="UP000479000"/>
    </source>
</evidence>
<accession>A0A6H5GF01</accession>
<dbReference type="Proteomes" id="UP000479000">
    <property type="component" value="Unassembled WGS sequence"/>
</dbReference>
<keyword evidence="2" id="KW-1185">Reference proteome</keyword>
<sequence length="130" mass="14772">KPPGLNTSMGELYRIYETDMNWSIEFHSDPLNLQLSSARSCTGLSCINVACLCASCHLGHARYYRCTRRALESKFDRSSEGIITKRAVTFQYHSAILSLEKYWQIQINTEIPKIRLGQCGHVKNTSAWLA</sequence>
<dbReference type="EMBL" id="CADCXU010011941">
    <property type="protein sequence ID" value="CAB0002104.1"/>
    <property type="molecule type" value="Genomic_DNA"/>
</dbReference>
<name>A0A6H5GF01_9HEMI</name>